<dbReference type="EMBL" id="WTPW01001533">
    <property type="protein sequence ID" value="KAF0429828.1"/>
    <property type="molecule type" value="Genomic_DNA"/>
</dbReference>
<name>A0A8H3X956_GIGMA</name>
<organism evidence="1 2">
    <name type="scientific">Gigaspora margarita</name>
    <dbReference type="NCBI Taxonomy" id="4874"/>
    <lineage>
        <taxon>Eukaryota</taxon>
        <taxon>Fungi</taxon>
        <taxon>Fungi incertae sedis</taxon>
        <taxon>Mucoromycota</taxon>
        <taxon>Glomeromycotina</taxon>
        <taxon>Glomeromycetes</taxon>
        <taxon>Diversisporales</taxon>
        <taxon>Gigasporaceae</taxon>
        <taxon>Gigaspora</taxon>
    </lineage>
</organism>
<dbReference type="InterPro" id="IPR032675">
    <property type="entry name" value="LRR_dom_sf"/>
</dbReference>
<reference evidence="1 2" key="1">
    <citation type="journal article" date="2019" name="Environ. Microbiol.">
        <title>At the nexus of three kingdoms: the genome of the mycorrhizal fungus Gigaspora margarita provides insights into plant, endobacterial and fungal interactions.</title>
        <authorList>
            <person name="Venice F."/>
            <person name="Ghignone S."/>
            <person name="Salvioli di Fossalunga A."/>
            <person name="Amselem J."/>
            <person name="Novero M."/>
            <person name="Xianan X."/>
            <person name="Sedzielewska Toro K."/>
            <person name="Morin E."/>
            <person name="Lipzen A."/>
            <person name="Grigoriev I.V."/>
            <person name="Henrissat B."/>
            <person name="Martin F.M."/>
            <person name="Bonfante P."/>
        </authorList>
    </citation>
    <scope>NUCLEOTIDE SEQUENCE [LARGE SCALE GENOMIC DNA]</scope>
    <source>
        <strain evidence="1 2">BEG34</strain>
    </source>
</reference>
<gene>
    <name evidence="1" type="ORF">F8M41_005626</name>
</gene>
<accession>A0A8H3X956</accession>
<dbReference type="Proteomes" id="UP000439903">
    <property type="component" value="Unassembled WGS sequence"/>
</dbReference>
<dbReference type="OrthoDB" id="2326317at2759"/>
<protein>
    <recommendedName>
        <fullName evidence="3">F-box domain-containing protein</fullName>
    </recommendedName>
</protein>
<dbReference type="SUPFAM" id="SSF52047">
    <property type="entry name" value="RNI-like"/>
    <property type="match status" value="1"/>
</dbReference>
<evidence type="ECO:0000313" key="2">
    <source>
        <dbReference type="Proteomes" id="UP000439903"/>
    </source>
</evidence>
<evidence type="ECO:0008006" key="3">
    <source>
        <dbReference type="Google" id="ProtNLM"/>
    </source>
</evidence>
<comment type="caution">
    <text evidence="1">The sequence shown here is derived from an EMBL/GenBank/DDBJ whole genome shotgun (WGS) entry which is preliminary data.</text>
</comment>
<dbReference type="AlphaFoldDB" id="A0A8H3X956"/>
<keyword evidence="2" id="KW-1185">Reference proteome</keyword>
<proteinExistence type="predicted"/>
<dbReference type="Gene3D" id="3.80.10.10">
    <property type="entry name" value="Ribonuclease Inhibitor"/>
    <property type="match status" value="1"/>
</dbReference>
<sequence>MEKRSVKTLTNKFDNSIKPYSFSQNLSPRLPADCLEDIFNYLSDDTDSLYSCLLVNKLCCRIVIRILWRNPWDLDLKLKYKRVISWTRITRTLISLISDTSRQKLKRNGIEIQHLTQLSSPIYNYLEFCRSLSLKGIYRVRREILNLIPMNNIEKAYKEDLVEKEIYKSFLERCYSLKYLQLLDVPLKDCPGAITSLSHLYELECNSNISPMTFLELSKICHQIQIININPCDNDNKGLATLIKSQKHLKELKIQCSYQDFKAPLISNAITTLSNTLICIRLIKNICLLPQTLHYLPNIKILELDLSETQSSYDYLKSLNLPNLEILDIKFDEVTPFYIYTDLISTTKNSLQKININHWCTVLPEEIQPYLHSIIKYCNKSLQYVTIWNSRHINLSIKQLLISCDNLKSIIFETLDEIDDDDDYDNGKEILKLLGKFAPRDLIDLRFNGKWNFEVMDLLEFLEIWKHRKTPLSLHIDIYPFTLSRECISLIDKYRENGIIKSFSWC</sequence>
<evidence type="ECO:0000313" key="1">
    <source>
        <dbReference type="EMBL" id="KAF0429828.1"/>
    </source>
</evidence>